<keyword evidence="3 9" id="KW-0812">Transmembrane</keyword>
<evidence type="ECO:0000256" key="3">
    <source>
        <dbReference type="ARBA" id="ARBA00022692"/>
    </source>
</evidence>
<keyword evidence="5" id="KW-0256">Endoplasmic reticulum</keyword>
<dbReference type="Proteomes" id="UP000677054">
    <property type="component" value="Unassembled WGS sequence"/>
</dbReference>
<sequence>MKNPKDPRRQSIFDLPGRWMNTMHLARNTHLVAEALAHYLFNLSGSELLFPQGKESIKKHLEAWIGFLGSEPRSSQLLLGQSNPVVEALATSMKRYLGEVKVIYAKSDKRDPEFLLYDTTHTTMHAYVVKPAIFDLFLSAMIAAYFAAVVLVIKVAFSRLLQSAAAFPVSTQAEGKLKAVQKAVQLGVQPRE</sequence>
<dbReference type="GO" id="GO:0005789">
    <property type="term" value="C:endoplasmic reticulum membrane"/>
    <property type="evidence" value="ECO:0007669"/>
    <property type="project" value="UniProtKB-SubCell"/>
</dbReference>
<dbReference type="EMBL" id="LR902247">
    <property type="protein sequence ID" value="CAD7250218.1"/>
    <property type="molecule type" value="Genomic_DNA"/>
</dbReference>
<evidence type="ECO:0000256" key="8">
    <source>
        <dbReference type="ARBA" id="ARBA00023180"/>
    </source>
</evidence>
<evidence type="ECO:0000256" key="2">
    <source>
        <dbReference type="ARBA" id="ARBA00007717"/>
    </source>
</evidence>
<reference evidence="10" key="1">
    <citation type="submission" date="2020-11" db="EMBL/GenBank/DDBJ databases">
        <authorList>
            <person name="Tran Van P."/>
        </authorList>
    </citation>
    <scope>NUCLEOTIDE SEQUENCE</scope>
</reference>
<dbReference type="AlphaFoldDB" id="A0A7R9A9X6"/>
<comment type="subcellular location">
    <subcellularLocation>
        <location evidence="1">Endoplasmic reticulum membrane</location>
        <topology evidence="1">Single-pass membrane protein</topology>
    </subcellularLocation>
</comment>
<keyword evidence="4" id="KW-0732">Signal</keyword>
<evidence type="ECO:0000256" key="6">
    <source>
        <dbReference type="ARBA" id="ARBA00022989"/>
    </source>
</evidence>
<feature type="transmembrane region" description="Helical" evidence="9">
    <location>
        <begin position="132"/>
        <end position="153"/>
    </location>
</feature>
<evidence type="ECO:0000313" key="10">
    <source>
        <dbReference type="EMBL" id="CAD7250218.1"/>
    </source>
</evidence>
<dbReference type="InterPro" id="IPR016574">
    <property type="entry name" value="Nicalin"/>
</dbReference>
<evidence type="ECO:0000256" key="1">
    <source>
        <dbReference type="ARBA" id="ARBA00004389"/>
    </source>
</evidence>
<name>A0A7R9A9X6_9CRUS</name>
<accession>A0A7R9A9X6</accession>
<dbReference type="PANTHER" id="PTHR31826">
    <property type="entry name" value="NICALIN"/>
    <property type="match status" value="1"/>
</dbReference>
<organism evidence="10">
    <name type="scientific">Darwinula stevensoni</name>
    <dbReference type="NCBI Taxonomy" id="69355"/>
    <lineage>
        <taxon>Eukaryota</taxon>
        <taxon>Metazoa</taxon>
        <taxon>Ecdysozoa</taxon>
        <taxon>Arthropoda</taxon>
        <taxon>Crustacea</taxon>
        <taxon>Oligostraca</taxon>
        <taxon>Ostracoda</taxon>
        <taxon>Podocopa</taxon>
        <taxon>Podocopida</taxon>
        <taxon>Darwinulocopina</taxon>
        <taxon>Darwinuloidea</taxon>
        <taxon>Darwinulidae</taxon>
        <taxon>Darwinula</taxon>
    </lineage>
</organism>
<proteinExistence type="inferred from homology"/>
<evidence type="ECO:0000313" key="11">
    <source>
        <dbReference type="Proteomes" id="UP000677054"/>
    </source>
</evidence>
<keyword evidence="7 9" id="KW-0472">Membrane</keyword>
<evidence type="ECO:0000256" key="9">
    <source>
        <dbReference type="SAM" id="Phobius"/>
    </source>
</evidence>
<evidence type="ECO:0000256" key="5">
    <source>
        <dbReference type="ARBA" id="ARBA00022824"/>
    </source>
</evidence>
<evidence type="ECO:0000256" key="4">
    <source>
        <dbReference type="ARBA" id="ARBA00022729"/>
    </source>
</evidence>
<comment type="similarity">
    <text evidence="2">Belongs to the nicastrin family.</text>
</comment>
<dbReference type="EMBL" id="CAJPEV010002730">
    <property type="protein sequence ID" value="CAG0897862.1"/>
    <property type="molecule type" value="Genomic_DNA"/>
</dbReference>
<gene>
    <name evidence="10" type="ORF">DSTB1V02_LOCUS10000</name>
</gene>
<dbReference type="GO" id="GO:0009966">
    <property type="term" value="P:regulation of signal transduction"/>
    <property type="evidence" value="ECO:0007669"/>
    <property type="project" value="InterPro"/>
</dbReference>
<keyword evidence="11" id="KW-1185">Reference proteome</keyword>
<evidence type="ECO:0000256" key="7">
    <source>
        <dbReference type="ARBA" id="ARBA00023136"/>
    </source>
</evidence>
<protein>
    <submittedName>
        <fullName evidence="10">Uncharacterized protein</fullName>
    </submittedName>
</protein>
<dbReference type="OrthoDB" id="5913609at2759"/>
<keyword evidence="8" id="KW-0325">Glycoprotein</keyword>
<keyword evidence="6 9" id="KW-1133">Transmembrane helix</keyword>